<evidence type="ECO:0000256" key="1">
    <source>
        <dbReference type="ARBA" id="ARBA00004776"/>
    </source>
</evidence>
<sequence>MSTPVTSPPPVGAGTTRTSVAVVVCTYTLDRFEETVAAAGSLLDQDLVPDEVVVVVDHHEELRARLREQLPSQIRVVASAGPRGLSGARNTGVAATTADVVLFLDDDAVADAGWVSAMLTPFTDDGVVGVAGWAEPAWAEPGPPRWFPAAFLWVVGCSYEGLPADGSRVRNPIGAAMGFRRDAVMAAGGFSAAMGRVGSLPVGCEETEMAIRVAEALPEGQILLARGATVLHRVGAPRRSLRYFVRRCYWEGVSKAVVSAHVGSGAALETERSYVARTLPAAAGRGVLDALRGDLTGLGRSCAVTLGLAATGTGYLRGRATGRRAVPVPVAAVGEAA</sequence>
<gene>
    <name evidence="6" type="ORF">M8330_14440</name>
</gene>
<keyword evidence="3" id="KW-0328">Glycosyltransferase</keyword>
<comment type="caution">
    <text evidence="6">The sequence shown here is derived from an EMBL/GenBank/DDBJ whole genome shotgun (WGS) entry which is preliminary data.</text>
</comment>
<dbReference type="AlphaFoldDB" id="A0A9X2IH72"/>
<evidence type="ECO:0000259" key="5">
    <source>
        <dbReference type="Pfam" id="PF00535"/>
    </source>
</evidence>
<name>A0A9X2IH72_9ACTN</name>
<reference evidence="6" key="1">
    <citation type="submission" date="2022-05" db="EMBL/GenBank/DDBJ databases">
        <authorList>
            <person name="Tuo L."/>
        </authorList>
    </citation>
    <scope>NUCLEOTIDE SEQUENCE</scope>
    <source>
        <strain evidence="6">BSK12Z-4</strain>
    </source>
</reference>
<dbReference type="RefSeq" id="WP_250054915.1">
    <property type="nucleotide sequence ID" value="NZ_JAMJPH010000021.1"/>
</dbReference>
<comment type="pathway">
    <text evidence="1">Cell wall biogenesis; cell wall polysaccharide biosynthesis.</text>
</comment>
<proteinExistence type="inferred from homology"/>
<evidence type="ECO:0000313" key="7">
    <source>
        <dbReference type="Proteomes" id="UP001139485"/>
    </source>
</evidence>
<dbReference type="EMBL" id="JAMOIL010000018">
    <property type="protein sequence ID" value="MCM0621490.1"/>
    <property type="molecule type" value="Genomic_DNA"/>
</dbReference>
<dbReference type="GO" id="GO:0016757">
    <property type="term" value="F:glycosyltransferase activity"/>
    <property type="evidence" value="ECO:0007669"/>
    <property type="project" value="UniProtKB-KW"/>
</dbReference>
<dbReference type="InterPro" id="IPR001173">
    <property type="entry name" value="Glyco_trans_2-like"/>
</dbReference>
<accession>A0A9X2IH72</accession>
<protein>
    <submittedName>
        <fullName evidence="6">Glycosyltransferase</fullName>
    </submittedName>
</protein>
<dbReference type="PANTHER" id="PTHR43179">
    <property type="entry name" value="RHAMNOSYLTRANSFERASE WBBL"/>
    <property type="match status" value="1"/>
</dbReference>
<feature type="domain" description="Glycosyltransferase 2-like" evidence="5">
    <location>
        <begin position="22"/>
        <end position="184"/>
    </location>
</feature>
<keyword evidence="4" id="KW-0808">Transferase</keyword>
<evidence type="ECO:0000256" key="3">
    <source>
        <dbReference type="ARBA" id="ARBA00022676"/>
    </source>
</evidence>
<organism evidence="6 7">
    <name type="scientific">Nocardioides bruguierae</name>
    <dbReference type="NCBI Taxonomy" id="2945102"/>
    <lineage>
        <taxon>Bacteria</taxon>
        <taxon>Bacillati</taxon>
        <taxon>Actinomycetota</taxon>
        <taxon>Actinomycetes</taxon>
        <taxon>Propionibacteriales</taxon>
        <taxon>Nocardioidaceae</taxon>
        <taxon>Nocardioides</taxon>
    </lineage>
</organism>
<dbReference type="InterPro" id="IPR029044">
    <property type="entry name" value="Nucleotide-diphossugar_trans"/>
</dbReference>
<dbReference type="SUPFAM" id="SSF53448">
    <property type="entry name" value="Nucleotide-diphospho-sugar transferases"/>
    <property type="match status" value="1"/>
</dbReference>
<dbReference type="Pfam" id="PF00535">
    <property type="entry name" value="Glycos_transf_2"/>
    <property type="match status" value="1"/>
</dbReference>
<keyword evidence="7" id="KW-1185">Reference proteome</keyword>
<comment type="similarity">
    <text evidence="2">Belongs to the glycosyltransferase 2 family.</text>
</comment>
<dbReference type="Proteomes" id="UP001139485">
    <property type="component" value="Unassembled WGS sequence"/>
</dbReference>
<dbReference type="Gene3D" id="3.90.550.10">
    <property type="entry name" value="Spore Coat Polysaccharide Biosynthesis Protein SpsA, Chain A"/>
    <property type="match status" value="1"/>
</dbReference>
<evidence type="ECO:0000256" key="2">
    <source>
        <dbReference type="ARBA" id="ARBA00006739"/>
    </source>
</evidence>
<evidence type="ECO:0000313" key="6">
    <source>
        <dbReference type="EMBL" id="MCM0621490.1"/>
    </source>
</evidence>
<evidence type="ECO:0000256" key="4">
    <source>
        <dbReference type="ARBA" id="ARBA00022679"/>
    </source>
</evidence>
<dbReference type="PANTHER" id="PTHR43179:SF12">
    <property type="entry name" value="GALACTOFURANOSYLTRANSFERASE GLFT2"/>
    <property type="match status" value="1"/>
</dbReference>